<evidence type="ECO:0000256" key="2">
    <source>
        <dbReference type="SAM" id="MobiDB-lite"/>
    </source>
</evidence>
<accession>A0A6C0VU73</accession>
<sequence>MRYQQLTEGQRYQIACLRDHGLSQAMIAKNVGVHPSTISRELRRNQSAQGYQPAQAHQRAIGLRGSGNKYRVPDDTLFFVRMALAADWSPEQISSVSKRIACPVSHEWIYRYVAQDKANGGKLYRHLRQGHKRYRKGQNAKRSVIPNPVSIDERPAIVDERSRLGDWEVDTVLGKQGHRDLGGAQKPALSGAVRAGQDGDGGC</sequence>
<dbReference type="NCBIfam" id="NF033563">
    <property type="entry name" value="transpos_IS30"/>
    <property type="match status" value="1"/>
</dbReference>
<dbReference type="Pfam" id="PF13936">
    <property type="entry name" value="HTH_38"/>
    <property type="match status" value="1"/>
</dbReference>
<dbReference type="InterPro" id="IPR025246">
    <property type="entry name" value="IS30-like_HTH"/>
</dbReference>
<dbReference type="AlphaFoldDB" id="A0A6C0VU73"/>
<name>A0A6C0VU73_VIBPH</name>
<dbReference type="InterPro" id="IPR053392">
    <property type="entry name" value="Transposase_IS30-like"/>
</dbReference>
<dbReference type="PANTHER" id="PTHR10948">
    <property type="entry name" value="TRANSPOSASE"/>
    <property type="match status" value="1"/>
</dbReference>
<evidence type="ECO:0000256" key="1">
    <source>
        <dbReference type="ARBA" id="ARBA00023172"/>
    </source>
</evidence>
<dbReference type="GO" id="GO:0032196">
    <property type="term" value="P:transposition"/>
    <property type="evidence" value="ECO:0007669"/>
    <property type="project" value="TreeGrafter"/>
</dbReference>
<evidence type="ECO:0000313" key="4">
    <source>
        <dbReference type="EMBL" id="QIB99835.1"/>
    </source>
</evidence>
<dbReference type="GO" id="GO:0006310">
    <property type="term" value="P:DNA recombination"/>
    <property type="evidence" value="ECO:0007669"/>
    <property type="project" value="UniProtKB-KW"/>
</dbReference>
<feature type="domain" description="Transposase IS30-like HTH" evidence="3">
    <location>
        <begin position="2"/>
        <end position="45"/>
    </location>
</feature>
<feature type="region of interest" description="Disordered" evidence="2">
    <location>
        <begin position="177"/>
        <end position="203"/>
    </location>
</feature>
<reference evidence="4" key="1">
    <citation type="submission" date="2019-07" db="EMBL/GenBank/DDBJ databases">
        <title>Characteristics of the vibrio isolates carrying blactx-m-14.</title>
        <authorList>
            <person name="Zheng Z."/>
            <person name="Ye L."/>
            <person name="Chen S."/>
        </authorList>
    </citation>
    <scope>NUCLEOTIDE SEQUENCE</scope>
    <source>
        <strain evidence="4">Vb0574</strain>
    </source>
</reference>
<dbReference type="GO" id="GO:0004803">
    <property type="term" value="F:transposase activity"/>
    <property type="evidence" value="ECO:0007669"/>
    <property type="project" value="TreeGrafter"/>
</dbReference>
<evidence type="ECO:0000259" key="3">
    <source>
        <dbReference type="Pfam" id="PF13936"/>
    </source>
</evidence>
<protein>
    <recommendedName>
        <fullName evidence="3">Transposase IS30-like HTH domain-containing protein</fullName>
    </recommendedName>
</protein>
<dbReference type="InterPro" id="IPR051917">
    <property type="entry name" value="Transposase-Integrase"/>
</dbReference>
<dbReference type="EMBL" id="MN199028">
    <property type="protein sequence ID" value="QIB99835.1"/>
    <property type="molecule type" value="Genomic_DNA"/>
</dbReference>
<dbReference type="GO" id="GO:0005829">
    <property type="term" value="C:cytosol"/>
    <property type="evidence" value="ECO:0007669"/>
    <property type="project" value="TreeGrafter"/>
</dbReference>
<keyword evidence="1" id="KW-0233">DNA recombination</keyword>
<dbReference type="PANTHER" id="PTHR10948:SF23">
    <property type="entry name" value="TRANSPOSASE INSI FOR INSERTION SEQUENCE ELEMENT IS30A-RELATED"/>
    <property type="match status" value="1"/>
</dbReference>
<proteinExistence type="predicted"/>
<organism evidence="4">
    <name type="scientific">Vibrio parahaemolyticus</name>
    <dbReference type="NCBI Taxonomy" id="670"/>
    <lineage>
        <taxon>Bacteria</taxon>
        <taxon>Pseudomonadati</taxon>
        <taxon>Pseudomonadota</taxon>
        <taxon>Gammaproteobacteria</taxon>
        <taxon>Vibrionales</taxon>
        <taxon>Vibrionaceae</taxon>
        <taxon>Vibrio</taxon>
    </lineage>
</organism>